<evidence type="ECO:0000256" key="6">
    <source>
        <dbReference type="ARBA" id="ARBA00013025"/>
    </source>
</evidence>
<evidence type="ECO:0000256" key="16">
    <source>
        <dbReference type="ARBA" id="ARBA00023128"/>
    </source>
</evidence>
<keyword evidence="26" id="KW-1185">Reference proteome</keyword>
<evidence type="ECO:0000256" key="1">
    <source>
        <dbReference type="ARBA" id="ARBA00004273"/>
    </source>
</evidence>
<keyword evidence="11 23" id="KW-0479">Metal-binding</keyword>
<dbReference type="EMBL" id="CM026423">
    <property type="protein sequence ID" value="KAG0584413.1"/>
    <property type="molecule type" value="Genomic_DNA"/>
</dbReference>
<evidence type="ECO:0000256" key="10">
    <source>
        <dbReference type="ARBA" id="ARBA00022598"/>
    </source>
</evidence>
<dbReference type="FunFam" id="3.90.190.20:FF:000011">
    <property type="entry name" value="Folylpolyglutamate synthase"/>
    <property type="match status" value="1"/>
</dbReference>
<organism evidence="25 26">
    <name type="scientific">Ceratodon purpureus</name>
    <name type="common">Fire moss</name>
    <name type="synonym">Dicranum purpureum</name>
    <dbReference type="NCBI Taxonomy" id="3225"/>
    <lineage>
        <taxon>Eukaryota</taxon>
        <taxon>Viridiplantae</taxon>
        <taxon>Streptophyta</taxon>
        <taxon>Embryophyta</taxon>
        <taxon>Bryophyta</taxon>
        <taxon>Bryophytina</taxon>
        <taxon>Bryopsida</taxon>
        <taxon>Dicranidae</taxon>
        <taxon>Pseudoditrichales</taxon>
        <taxon>Ditrichaceae</taxon>
        <taxon>Ceratodon</taxon>
    </lineage>
</organism>
<evidence type="ECO:0000256" key="15">
    <source>
        <dbReference type="ARBA" id="ARBA00022842"/>
    </source>
</evidence>
<dbReference type="SUPFAM" id="SSF53244">
    <property type="entry name" value="MurD-like peptide ligases, peptide-binding domain"/>
    <property type="match status" value="1"/>
</dbReference>
<dbReference type="InterPro" id="IPR036615">
    <property type="entry name" value="Mur_ligase_C_dom_sf"/>
</dbReference>
<comment type="similarity">
    <text evidence="5 21">Belongs to the folylpolyglutamate synthase family.</text>
</comment>
<dbReference type="InterPro" id="IPR018109">
    <property type="entry name" value="Folylpolyglutamate_synth_CS"/>
</dbReference>
<keyword evidence="10 21" id="KW-0436">Ligase</keyword>
<evidence type="ECO:0000256" key="5">
    <source>
        <dbReference type="ARBA" id="ARBA00008276"/>
    </source>
</evidence>
<comment type="subcellular location">
    <subcellularLocation>
        <location evidence="3">Cytoplasm</location>
    </subcellularLocation>
    <subcellularLocation>
        <location evidence="1">Mitochondrion inner membrane</location>
    </subcellularLocation>
    <subcellularLocation>
        <location evidence="2">Mitochondrion matrix</location>
    </subcellularLocation>
</comment>
<feature type="binding site" evidence="22">
    <location>
        <position position="322"/>
    </location>
    <ligand>
        <name>ATP</name>
        <dbReference type="ChEBI" id="CHEBI:30616"/>
    </ligand>
</feature>
<dbReference type="GO" id="GO:0005524">
    <property type="term" value="F:ATP binding"/>
    <property type="evidence" value="ECO:0007669"/>
    <property type="project" value="UniProtKB-KW"/>
</dbReference>
<dbReference type="PIRSF" id="PIRSF038895">
    <property type="entry name" value="FPGS"/>
    <property type="match status" value="1"/>
</dbReference>
<keyword evidence="9 21" id="KW-0554">One-carbon metabolism</keyword>
<name>A0A8T0IPR3_CERPU</name>
<dbReference type="OrthoDB" id="5212574at2759"/>
<dbReference type="EC" id="6.3.2.17" evidence="6 21"/>
<feature type="binding site" evidence="23">
    <location>
        <position position="104"/>
    </location>
    <ligand>
        <name>Mg(2+)</name>
        <dbReference type="ChEBI" id="CHEBI:18420"/>
        <label>1</label>
    </ligand>
</feature>
<proteinExistence type="inferred from homology"/>
<reference evidence="25" key="1">
    <citation type="submission" date="2020-06" db="EMBL/GenBank/DDBJ databases">
        <title>WGS assembly of Ceratodon purpureus strain R40.</title>
        <authorList>
            <person name="Carey S.B."/>
            <person name="Jenkins J."/>
            <person name="Shu S."/>
            <person name="Lovell J.T."/>
            <person name="Sreedasyam A."/>
            <person name="Maumus F."/>
            <person name="Tiley G.P."/>
            <person name="Fernandez-Pozo N."/>
            <person name="Barry K."/>
            <person name="Chen C."/>
            <person name="Wang M."/>
            <person name="Lipzen A."/>
            <person name="Daum C."/>
            <person name="Saski C.A."/>
            <person name="Payton A.C."/>
            <person name="Mcbreen J.C."/>
            <person name="Conrad R.E."/>
            <person name="Kollar L.M."/>
            <person name="Olsson S."/>
            <person name="Huttunen S."/>
            <person name="Landis J.B."/>
            <person name="Wickett N.J."/>
            <person name="Johnson M.G."/>
            <person name="Rensing S.A."/>
            <person name="Grimwood J."/>
            <person name="Schmutz J."/>
            <person name="Mcdaniel S.F."/>
        </authorList>
    </citation>
    <scope>NUCLEOTIDE SEQUENCE</scope>
    <source>
        <strain evidence="25">R40</strain>
    </source>
</reference>
<feature type="binding site" evidence="23">
    <location>
        <position position="170"/>
    </location>
    <ligand>
        <name>Mg(2+)</name>
        <dbReference type="ChEBI" id="CHEBI:18420"/>
        <label>1</label>
    </ligand>
</feature>
<comment type="function">
    <text evidence="21">Catalyzes conversion of folates to polyglutamate derivatives allowing concentration of folate compounds in the cell and the intracellular retention of these cofactors, which are important substrates for most of the folate-dependent enzymes that are involved in one-carbon transfer reactions involved in purine, pyrimidine and amino acid synthesis.</text>
</comment>
<dbReference type="GO" id="GO:0004326">
    <property type="term" value="F:tetrahydrofolylpolyglutamate synthase activity"/>
    <property type="evidence" value="ECO:0007669"/>
    <property type="project" value="UniProtKB-EC"/>
</dbReference>
<evidence type="ECO:0000256" key="18">
    <source>
        <dbReference type="ARBA" id="ARBA00030592"/>
    </source>
</evidence>
<evidence type="ECO:0000313" key="25">
    <source>
        <dbReference type="EMBL" id="KAG0584413.1"/>
    </source>
</evidence>
<evidence type="ECO:0000256" key="8">
    <source>
        <dbReference type="ARBA" id="ARBA00022490"/>
    </source>
</evidence>
<protein>
    <recommendedName>
        <fullName evidence="7 21">Folylpolyglutamate synthase</fullName>
        <ecNumber evidence="6 21">6.3.2.17</ecNumber>
    </recommendedName>
    <alternativeName>
        <fullName evidence="19 21">Folylpoly-gamma-glutamate synthetase</fullName>
    </alternativeName>
    <alternativeName>
        <fullName evidence="18 21">Tetrahydrofolylpolyglutamate synthase</fullName>
    </alternativeName>
</protein>
<keyword evidence="15 23" id="KW-0460">Magnesium</keyword>
<dbReference type="InterPro" id="IPR023600">
    <property type="entry name" value="Folylpolyglutamate_synth_euk"/>
</dbReference>
<dbReference type="GO" id="GO:0006730">
    <property type="term" value="P:one-carbon metabolic process"/>
    <property type="evidence" value="ECO:0007669"/>
    <property type="project" value="UniProtKB-KW"/>
</dbReference>
<evidence type="ECO:0000256" key="11">
    <source>
        <dbReference type="ARBA" id="ARBA00022723"/>
    </source>
</evidence>
<dbReference type="GO" id="GO:0005759">
    <property type="term" value="C:mitochondrial matrix"/>
    <property type="evidence" value="ECO:0007669"/>
    <property type="project" value="UniProtKB-SubCell"/>
</dbReference>
<evidence type="ECO:0000256" key="19">
    <source>
        <dbReference type="ARBA" id="ARBA00030876"/>
    </source>
</evidence>
<evidence type="ECO:0000256" key="4">
    <source>
        <dbReference type="ARBA" id="ARBA00005150"/>
    </source>
</evidence>
<feature type="compositionally biased region" description="Polar residues" evidence="24">
    <location>
        <begin position="487"/>
        <end position="504"/>
    </location>
</feature>
<evidence type="ECO:0000256" key="21">
    <source>
        <dbReference type="PIRNR" id="PIRNR038895"/>
    </source>
</evidence>
<evidence type="ECO:0000256" key="24">
    <source>
        <dbReference type="SAM" id="MobiDB-lite"/>
    </source>
</evidence>
<evidence type="ECO:0000256" key="9">
    <source>
        <dbReference type="ARBA" id="ARBA00022563"/>
    </source>
</evidence>
<keyword evidence="17" id="KW-0472">Membrane</keyword>
<feature type="binding site" evidence="23">
    <location>
        <position position="198"/>
    </location>
    <ligand>
        <name>Mg(2+)</name>
        <dbReference type="ChEBI" id="CHEBI:18420"/>
        <label>1</label>
    </ligand>
</feature>
<keyword evidence="12 22" id="KW-0547">Nucleotide-binding</keyword>
<dbReference type="GO" id="GO:0005829">
    <property type="term" value="C:cytosol"/>
    <property type="evidence" value="ECO:0007669"/>
    <property type="project" value="TreeGrafter"/>
</dbReference>
<feature type="region of interest" description="Disordered" evidence="24">
    <location>
        <begin position="484"/>
        <end position="505"/>
    </location>
</feature>
<evidence type="ECO:0000256" key="22">
    <source>
        <dbReference type="PIRSR" id="PIRSR038895-1"/>
    </source>
</evidence>
<dbReference type="GO" id="GO:0046872">
    <property type="term" value="F:metal ion binding"/>
    <property type="evidence" value="ECO:0007669"/>
    <property type="project" value="UniProtKB-KW"/>
</dbReference>
<comment type="pathway">
    <text evidence="4 21">Cofactor biosynthesis; tetrahydrofolylpolyglutamate biosynthesis.</text>
</comment>
<dbReference type="InterPro" id="IPR001645">
    <property type="entry name" value="Folylpolyglutamate_synth"/>
</dbReference>
<gene>
    <name evidence="25" type="ORF">KC19_3G208000</name>
</gene>
<dbReference type="PANTHER" id="PTHR11136">
    <property type="entry name" value="FOLYLPOLYGLUTAMATE SYNTHASE-RELATED"/>
    <property type="match status" value="1"/>
</dbReference>
<evidence type="ECO:0000256" key="2">
    <source>
        <dbReference type="ARBA" id="ARBA00004305"/>
    </source>
</evidence>
<comment type="cofactor">
    <cofactor evidence="21">
        <name>a monovalent cation</name>
        <dbReference type="ChEBI" id="CHEBI:60242"/>
    </cofactor>
    <text evidence="21">A monovalent cation.</text>
</comment>
<dbReference type="Gene3D" id="3.90.190.20">
    <property type="entry name" value="Mur ligase, C-terminal domain"/>
    <property type="match status" value="1"/>
</dbReference>
<evidence type="ECO:0000256" key="3">
    <source>
        <dbReference type="ARBA" id="ARBA00004496"/>
    </source>
</evidence>
<evidence type="ECO:0000256" key="20">
    <source>
        <dbReference type="ARBA" id="ARBA00047493"/>
    </source>
</evidence>
<dbReference type="InterPro" id="IPR036565">
    <property type="entry name" value="Mur-like_cat_sf"/>
</dbReference>
<evidence type="ECO:0000256" key="17">
    <source>
        <dbReference type="ARBA" id="ARBA00023136"/>
    </source>
</evidence>
<keyword evidence="8" id="KW-0963">Cytoplasm</keyword>
<dbReference type="NCBIfam" id="TIGR01499">
    <property type="entry name" value="folC"/>
    <property type="match status" value="1"/>
</dbReference>
<comment type="catalytic activity">
    <reaction evidence="20 21">
        <text>(6S)-5,6,7,8-tetrahydrofolyl-(gamma-L-Glu)(n) + L-glutamate + ATP = (6S)-5,6,7,8-tetrahydrofolyl-(gamma-L-Glu)(n+1) + ADP + phosphate + H(+)</text>
        <dbReference type="Rhea" id="RHEA:10580"/>
        <dbReference type="Rhea" id="RHEA-COMP:14738"/>
        <dbReference type="Rhea" id="RHEA-COMP:14740"/>
        <dbReference type="ChEBI" id="CHEBI:15378"/>
        <dbReference type="ChEBI" id="CHEBI:29985"/>
        <dbReference type="ChEBI" id="CHEBI:30616"/>
        <dbReference type="ChEBI" id="CHEBI:43474"/>
        <dbReference type="ChEBI" id="CHEBI:141005"/>
        <dbReference type="ChEBI" id="CHEBI:456216"/>
        <dbReference type="EC" id="6.3.2.17"/>
    </reaction>
</comment>
<evidence type="ECO:0000256" key="12">
    <source>
        <dbReference type="ARBA" id="ARBA00022741"/>
    </source>
</evidence>
<evidence type="ECO:0000256" key="13">
    <source>
        <dbReference type="ARBA" id="ARBA00022792"/>
    </source>
</evidence>
<sequence>MADAEAAMAQSRSCSRTYEDAIAAMNTLITRKADMPPPDPRTGELNWNAHFQALFRCIEVLELEDALSRLSVIHVAGTKGKGSTCAFTERMLRESGFRTGLFTSPHLLDVRERFRFNGEEIAKDRFLYHFWWCWDRLKADNEKLPGFFRFCTLLGLKMFTAEKVDVAILEVGLGGRLDATNVVKSPVACGIASLGYDHMELLGNTLAEIAREKAGIFKAGVPAFTAPQQDEAMGSLQKRATELGITLEVVPALENYELHNLQLGLGGEHQRINAALAVALCKQWVMTRAPSEQTSGLQKVLSSGRLPDSFVKGLQLTKWAGRAEVIHDPSGRLSFYLDGAHSPESMEACANWFCSTINSEEDPKVAEPNNGSQLSISGTDDEKWNSRGTMVRRVLLFNCMPKRDPVTLLQPVVNLCSRNGFPLHAAFFVPPYSSYTSVDSPKASATQDTSWQQLLQRHWESIWQKKLSGGSGVASLAQEERREPQNELLSSLKTSSEGHSQNGNILGPSSAVIRSLPAAVDFFRNCSNHHPQLRIQVLVTGSLYLVGDLLRLLKH</sequence>
<evidence type="ECO:0000256" key="7">
    <source>
        <dbReference type="ARBA" id="ARBA00018660"/>
    </source>
</evidence>
<dbReference type="SUPFAM" id="SSF53623">
    <property type="entry name" value="MurD-like peptide ligases, catalytic domain"/>
    <property type="match status" value="1"/>
</dbReference>
<keyword evidence="13" id="KW-0999">Mitochondrion inner membrane</keyword>
<dbReference type="FunFam" id="3.40.1190.10:FF:000008">
    <property type="entry name" value="Folylpolyglutamate synthase"/>
    <property type="match status" value="1"/>
</dbReference>
<feature type="compositionally biased region" description="Polar residues" evidence="24">
    <location>
        <begin position="369"/>
        <end position="378"/>
    </location>
</feature>
<evidence type="ECO:0000256" key="23">
    <source>
        <dbReference type="PIRSR" id="PIRSR038895-2"/>
    </source>
</evidence>
<comment type="caution">
    <text evidence="25">The sequence shown here is derived from an EMBL/GenBank/DDBJ whole genome shotgun (WGS) entry which is preliminary data.</text>
</comment>
<feature type="region of interest" description="Disordered" evidence="24">
    <location>
        <begin position="363"/>
        <end position="382"/>
    </location>
</feature>
<dbReference type="PANTHER" id="PTHR11136:SF5">
    <property type="entry name" value="FOLYLPOLYGLUTAMATE SYNTHASE, MITOCHONDRIAL"/>
    <property type="match status" value="1"/>
</dbReference>
<evidence type="ECO:0000256" key="14">
    <source>
        <dbReference type="ARBA" id="ARBA00022840"/>
    </source>
</evidence>
<dbReference type="AlphaFoldDB" id="A0A8T0IPR3"/>
<keyword evidence="16" id="KW-0496">Mitochondrion</keyword>
<dbReference type="PROSITE" id="PS01012">
    <property type="entry name" value="FOLYLPOLYGLU_SYNT_2"/>
    <property type="match status" value="1"/>
</dbReference>
<evidence type="ECO:0000313" key="26">
    <source>
        <dbReference type="Proteomes" id="UP000822688"/>
    </source>
</evidence>
<dbReference type="Gene3D" id="3.40.1190.10">
    <property type="entry name" value="Mur-like, catalytic domain"/>
    <property type="match status" value="1"/>
</dbReference>
<feature type="binding site" evidence="22">
    <location>
        <position position="338"/>
    </location>
    <ligand>
        <name>ATP</name>
        <dbReference type="ChEBI" id="CHEBI:30616"/>
    </ligand>
</feature>
<keyword evidence="14 22" id="KW-0067">ATP-binding</keyword>
<dbReference type="Proteomes" id="UP000822688">
    <property type="component" value="Chromosome 3"/>
</dbReference>
<dbReference type="PROSITE" id="PS01011">
    <property type="entry name" value="FOLYLPOLYGLU_SYNT_1"/>
    <property type="match status" value="1"/>
</dbReference>
<dbReference type="GO" id="GO:0005743">
    <property type="term" value="C:mitochondrial inner membrane"/>
    <property type="evidence" value="ECO:0007669"/>
    <property type="project" value="UniProtKB-SubCell"/>
</dbReference>
<accession>A0A8T0IPR3</accession>